<feature type="compositionally biased region" description="Basic and acidic residues" evidence="1">
    <location>
        <begin position="272"/>
        <end position="290"/>
    </location>
</feature>
<evidence type="ECO:0000313" key="3">
    <source>
        <dbReference type="EMBL" id="RDW90990.1"/>
    </source>
</evidence>
<feature type="compositionally biased region" description="Basic and acidic residues" evidence="1">
    <location>
        <begin position="33"/>
        <end position="47"/>
    </location>
</feature>
<comment type="caution">
    <text evidence="3">The sequence shown here is derived from an EMBL/GenBank/DDBJ whole genome shotgun (WGS) entry which is preliminary data.</text>
</comment>
<feature type="region of interest" description="Disordered" evidence="1">
    <location>
        <begin position="18"/>
        <end position="125"/>
    </location>
</feature>
<keyword evidence="2" id="KW-0812">Transmembrane</keyword>
<protein>
    <submittedName>
        <fullName evidence="3">Uncharacterized protein</fullName>
    </submittedName>
</protein>
<feature type="compositionally biased region" description="Low complexity" evidence="1">
    <location>
        <begin position="80"/>
        <end position="120"/>
    </location>
</feature>
<accession>A0A3D8SXJ5</accession>
<dbReference type="Proteomes" id="UP000256328">
    <property type="component" value="Unassembled WGS sequence"/>
</dbReference>
<gene>
    <name evidence="3" type="ORF">BP5796_02155</name>
</gene>
<feature type="transmembrane region" description="Helical" evidence="2">
    <location>
        <begin position="135"/>
        <end position="155"/>
    </location>
</feature>
<evidence type="ECO:0000256" key="1">
    <source>
        <dbReference type="SAM" id="MobiDB-lite"/>
    </source>
</evidence>
<proteinExistence type="predicted"/>
<dbReference type="EMBL" id="PDLN01000003">
    <property type="protein sequence ID" value="RDW90990.1"/>
    <property type="molecule type" value="Genomic_DNA"/>
</dbReference>
<feature type="region of interest" description="Disordered" evidence="1">
    <location>
        <begin position="166"/>
        <end position="222"/>
    </location>
</feature>
<sequence>MSGPADIQYAAPLLVAVERRQDPSSPSKHLLQARHDVPVVKRDDHGPEPSFTTSSTARKTSSATSSVARESSSDSDSRPTKTSTASITATASLTTSPTASITSVASTPTSTSTSAAVTPSHLSPLDKLPVRTQGLIIMGATVAVILEQLIFWFFLRRAARRRAQRANANGEKGLEMKSDLSPPPMASGGLVDSSREEDAAKEPVVRNPERGTTSASEESDPEILLYISPSLQRIASRDSAVPRETRPYRGPLPRSFRPAPRSTSTSSRFRPWSRDYTYDPNDHDPNDHDGTTGVSGGPRSAVV</sequence>
<feature type="compositionally biased region" description="Low complexity" evidence="1">
    <location>
        <begin position="50"/>
        <end position="70"/>
    </location>
</feature>
<evidence type="ECO:0000256" key="2">
    <source>
        <dbReference type="SAM" id="Phobius"/>
    </source>
</evidence>
<reference evidence="3 4" key="1">
    <citation type="journal article" date="2018" name="IMA Fungus">
        <title>IMA Genome-F 9: Draft genome sequence of Annulohypoxylon stygium, Aspergillus mulundensis, Berkeleyomyces basicola (syn. Thielaviopsis basicola), Ceratocystis smalleyi, two Cercospora beticola strains, Coleophoma cylindrospora, Fusarium fracticaudum, Phialophora cf. hyalina, and Morchella septimelata.</title>
        <authorList>
            <person name="Wingfield B.D."/>
            <person name="Bills G.F."/>
            <person name="Dong Y."/>
            <person name="Huang W."/>
            <person name="Nel W.J."/>
            <person name="Swalarsk-Parry B.S."/>
            <person name="Vaghefi N."/>
            <person name="Wilken P.M."/>
            <person name="An Z."/>
            <person name="de Beer Z.W."/>
            <person name="De Vos L."/>
            <person name="Chen L."/>
            <person name="Duong T.A."/>
            <person name="Gao Y."/>
            <person name="Hammerbacher A."/>
            <person name="Kikkert J.R."/>
            <person name="Li Y."/>
            <person name="Li H."/>
            <person name="Li K."/>
            <person name="Li Q."/>
            <person name="Liu X."/>
            <person name="Ma X."/>
            <person name="Naidoo K."/>
            <person name="Pethybridge S.J."/>
            <person name="Sun J."/>
            <person name="Steenkamp E.T."/>
            <person name="van der Nest M.A."/>
            <person name="van Wyk S."/>
            <person name="Wingfield M.J."/>
            <person name="Xiong C."/>
            <person name="Yue Q."/>
            <person name="Zhang X."/>
        </authorList>
    </citation>
    <scope>NUCLEOTIDE SEQUENCE [LARGE SCALE GENOMIC DNA]</scope>
    <source>
        <strain evidence="3 4">BP5796</strain>
    </source>
</reference>
<feature type="compositionally biased region" description="Low complexity" evidence="1">
    <location>
        <begin position="253"/>
        <end position="271"/>
    </location>
</feature>
<feature type="compositionally biased region" description="Basic and acidic residues" evidence="1">
    <location>
        <begin position="193"/>
        <end position="209"/>
    </location>
</feature>
<organism evidence="3 4">
    <name type="scientific">Coleophoma crateriformis</name>
    <dbReference type="NCBI Taxonomy" id="565419"/>
    <lineage>
        <taxon>Eukaryota</taxon>
        <taxon>Fungi</taxon>
        <taxon>Dikarya</taxon>
        <taxon>Ascomycota</taxon>
        <taxon>Pezizomycotina</taxon>
        <taxon>Leotiomycetes</taxon>
        <taxon>Helotiales</taxon>
        <taxon>Dermateaceae</taxon>
        <taxon>Coleophoma</taxon>
    </lineage>
</organism>
<keyword evidence="4" id="KW-1185">Reference proteome</keyword>
<evidence type="ECO:0000313" key="4">
    <source>
        <dbReference type="Proteomes" id="UP000256328"/>
    </source>
</evidence>
<feature type="region of interest" description="Disordered" evidence="1">
    <location>
        <begin position="235"/>
        <end position="303"/>
    </location>
</feature>
<name>A0A3D8SXJ5_9HELO</name>
<dbReference type="AlphaFoldDB" id="A0A3D8SXJ5"/>
<keyword evidence="2" id="KW-1133">Transmembrane helix</keyword>
<dbReference type="OrthoDB" id="10494301at2759"/>
<keyword evidence="2" id="KW-0472">Membrane</keyword>